<reference evidence="1 2" key="1">
    <citation type="journal article" date="2013" name="Genome Announc.">
        <title>Complete Genome Sequence of the Thermophilic and Facultatively Chemolithoautotrophic Sulfate Reducer Archaeoglobus sulfaticallidus Strain PM70-1T.</title>
        <authorList>
            <person name="Stokke R."/>
            <person name="Hocking W.P."/>
            <person name="Steinsbu B.O."/>
            <person name="Steen I.H."/>
        </authorList>
    </citation>
    <scope>NUCLEOTIDE SEQUENCE [LARGE SCALE GENOMIC DNA]</scope>
    <source>
        <strain evidence="1">PM70-1</strain>
    </source>
</reference>
<dbReference type="KEGG" id="ast:Asulf_01359"/>
<dbReference type="HOGENOM" id="CLU_2461602_0_0_2"/>
<name>N0BM55_9EURY</name>
<dbReference type="EMBL" id="CP005290">
    <property type="protein sequence ID" value="AGK61350.1"/>
    <property type="molecule type" value="Genomic_DNA"/>
</dbReference>
<sequence length="88" mass="10810">MQMVAKAKFTLDSRKLEMQLPCIENCDLMTAEERAMYDFFCFQELREVYEPYEVDYSEDNAREKVFVEVYEWGWVRIELELVYLTFFF</sequence>
<evidence type="ECO:0000313" key="2">
    <source>
        <dbReference type="Proteomes" id="UP000013307"/>
    </source>
</evidence>
<accession>N0BM55</accession>
<dbReference type="AlphaFoldDB" id="N0BM55"/>
<evidence type="ECO:0000313" key="1">
    <source>
        <dbReference type="EMBL" id="AGK61350.1"/>
    </source>
</evidence>
<protein>
    <submittedName>
        <fullName evidence="1">Uncharacterized protein</fullName>
    </submittedName>
</protein>
<keyword evidence="2" id="KW-1185">Reference proteome</keyword>
<proteinExistence type="predicted"/>
<dbReference type="Proteomes" id="UP000013307">
    <property type="component" value="Chromosome"/>
</dbReference>
<gene>
    <name evidence="1" type="ORF">Asulf_01359</name>
</gene>
<organism evidence="1 2">
    <name type="scientific">Archaeoglobus sulfaticallidus PM70-1</name>
    <dbReference type="NCBI Taxonomy" id="387631"/>
    <lineage>
        <taxon>Archaea</taxon>
        <taxon>Methanobacteriati</taxon>
        <taxon>Methanobacteriota</taxon>
        <taxon>Archaeoglobi</taxon>
        <taxon>Archaeoglobales</taxon>
        <taxon>Archaeoglobaceae</taxon>
        <taxon>Archaeoglobus</taxon>
    </lineage>
</organism>